<dbReference type="OrthoDB" id="10616673at2759"/>
<dbReference type="AlphaFoldDB" id="A0A225VI14"/>
<evidence type="ECO:0000313" key="1">
    <source>
        <dbReference type="EMBL" id="OWZ04150.1"/>
    </source>
</evidence>
<gene>
    <name evidence="1" type="ORF">PHMEG_00023996</name>
</gene>
<dbReference type="Proteomes" id="UP000198211">
    <property type="component" value="Unassembled WGS sequence"/>
</dbReference>
<reference evidence="2" key="1">
    <citation type="submission" date="2017-03" db="EMBL/GenBank/DDBJ databases">
        <title>Phytopthora megakarya and P. palmivora, two closely related causual agents of cacao black pod achieved similar genome size and gene model numbers by different mechanisms.</title>
        <authorList>
            <person name="Ali S."/>
            <person name="Shao J."/>
            <person name="Larry D.J."/>
            <person name="Kronmiller B."/>
            <person name="Shen D."/>
            <person name="Strem M.D."/>
            <person name="Melnick R.L."/>
            <person name="Guiltinan M.J."/>
            <person name="Tyler B.M."/>
            <person name="Meinhardt L.W."/>
            <person name="Bailey B.A."/>
        </authorList>
    </citation>
    <scope>NUCLEOTIDE SEQUENCE [LARGE SCALE GENOMIC DNA]</scope>
    <source>
        <strain evidence="2">zdho120</strain>
    </source>
</reference>
<keyword evidence="2" id="KW-1185">Reference proteome</keyword>
<evidence type="ECO:0000313" key="2">
    <source>
        <dbReference type="Proteomes" id="UP000198211"/>
    </source>
</evidence>
<dbReference type="EMBL" id="NBNE01005123">
    <property type="protein sequence ID" value="OWZ04150.1"/>
    <property type="molecule type" value="Genomic_DNA"/>
</dbReference>
<name>A0A225VI14_9STRA</name>
<comment type="caution">
    <text evidence="1">The sequence shown here is derived from an EMBL/GenBank/DDBJ whole genome shotgun (WGS) entry which is preliminary data.</text>
</comment>
<accession>A0A225VI14</accession>
<sequence>MPCNVASAFRNVSIHSNSVYLFAGLIEEENVLLSYVRLLAGQGHLDSTKLSMALSHMFTAVIPIMYIQHWVDDHINVSLDIRASCHEIECSLRYAMVTILGAEAINDDKFTTWGTRQRVLGLEFDSAAETVSIPPSKVEKA</sequence>
<organism evidence="1 2">
    <name type="scientific">Phytophthora megakarya</name>
    <dbReference type="NCBI Taxonomy" id="4795"/>
    <lineage>
        <taxon>Eukaryota</taxon>
        <taxon>Sar</taxon>
        <taxon>Stramenopiles</taxon>
        <taxon>Oomycota</taxon>
        <taxon>Peronosporomycetes</taxon>
        <taxon>Peronosporales</taxon>
        <taxon>Peronosporaceae</taxon>
        <taxon>Phytophthora</taxon>
    </lineage>
</organism>
<protein>
    <submittedName>
        <fullName evidence="1">Uncharacterized protein</fullName>
    </submittedName>
</protein>
<proteinExistence type="predicted"/>